<dbReference type="PANTHER" id="PTHR43415">
    <property type="entry name" value="SPERMIDINE N(1)-ACETYLTRANSFERASE"/>
    <property type="match status" value="1"/>
</dbReference>
<dbReference type="InterPro" id="IPR016181">
    <property type="entry name" value="Acyl_CoA_acyltransferase"/>
</dbReference>
<dbReference type="EMBL" id="AGXI01000001">
    <property type="protein sequence ID" value="EIY41860.1"/>
    <property type="molecule type" value="Genomic_DNA"/>
</dbReference>
<feature type="domain" description="N-acetyltransferase" evidence="1">
    <location>
        <begin position="6"/>
        <end position="134"/>
    </location>
</feature>
<reference evidence="2 3" key="1">
    <citation type="submission" date="2012-02" db="EMBL/GenBank/DDBJ databases">
        <title>The Genome Sequence of Bacteroides dorei CL03T12C01.</title>
        <authorList>
            <consortium name="The Broad Institute Genome Sequencing Platform"/>
            <person name="Earl A."/>
            <person name="Ward D."/>
            <person name="Feldgarden M."/>
            <person name="Gevers D."/>
            <person name="Zitomersky N.L."/>
            <person name="Coyne M.J."/>
            <person name="Comstock L.E."/>
            <person name="Young S.K."/>
            <person name="Zeng Q."/>
            <person name="Gargeya S."/>
            <person name="Fitzgerald M."/>
            <person name="Haas B."/>
            <person name="Abouelleil A."/>
            <person name="Alvarado L."/>
            <person name="Arachchi H.M."/>
            <person name="Berlin A."/>
            <person name="Chapman S.B."/>
            <person name="Gearin G."/>
            <person name="Goldberg J."/>
            <person name="Griggs A."/>
            <person name="Gujja S."/>
            <person name="Hansen M."/>
            <person name="Heiman D."/>
            <person name="Howarth C."/>
            <person name="Larimer J."/>
            <person name="Lui A."/>
            <person name="MacDonald P.J.P."/>
            <person name="McCowen C."/>
            <person name="Montmayeur A."/>
            <person name="Murphy C."/>
            <person name="Neiman D."/>
            <person name="Pearson M."/>
            <person name="Priest M."/>
            <person name="Roberts A."/>
            <person name="Saif S."/>
            <person name="Shea T."/>
            <person name="Sisk P."/>
            <person name="Stolte C."/>
            <person name="Sykes S."/>
            <person name="Wortman J."/>
            <person name="Nusbaum C."/>
            <person name="Birren B."/>
        </authorList>
    </citation>
    <scope>NUCLEOTIDE SEQUENCE [LARGE SCALE GENOMIC DNA]</scope>
    <source>
        <strain evidence="2 3">CL03T12C01</strain>
    </source>
</reference>
<dbReference type="SUPFAM" id="SSF55729">
    <property type="entry name" value="Acyl-CoA N-acyltransferases (Nat)"/>
    <property type="match status" value="1"/>
</dbReference>
<dbReference type="RefSeq" id="WP_007851706.1">
    <property type="nucleotide sequence ID" value="NZ_CP011531.1"/>
</dbReference>
<protein>
    <recommendedName>
        <fullName evidence="1">N-acetyltransferase domain-containing protein</fullName>
    </recommendedName>
</protein>
<dbReference type="PANTHER" id="PTHR43415:SF3">
    <property type="entry name" value="GNAT-FAMILY ACETYLTRANSFERASE"/>
    <property type="match status" value="1"/>
</dbReference>
<evidence type="ECO:0000313" key="2">
    <source>
        <dbReference type="EMBL" id="EIY41860.1"/>
    </source>
</evidence>
<organism evidence="2 3">
    <name type="scientific">Phocaeicola dorei CL03T12C01</name>
    <dbReference type="NCBI Taxonomy" id="997877"/>
    <lineage>
        <taxon>Bacteria</taxon>
        <taxon>Pseudomonadati</taxon>
        <taxon>Bacteroidota</taxon>
        <taxon>Bacteroidia</taxon>
        <taxon>Bacteroidales</taxon>
        <taxon>Bacteroidaceae</taxon>
        <taxon>Phocaeicola</taxon>
    </lineage>
</organism>
<dbReference type="InterPro" id="IPR000182">
    <property type="entry name" value="GNAT_dom"/>
</dbReference>
<sequence>MEKYSIYLRPFAEDDYLLINKWRNDHELQRMTGGLIKYVSLEMEREWVHQKMMDNVRDLYLAICLNDGSHRMIGYISLNNIDHLNKTADAGGTVIGEKDCQDGFSMFEALKLLLDYAFLQLNMNRITASCLPDHFLAPYSLGAFGFEKEGRMHECIYKNGSYQDMDLYALLRKKYDKIESDGGYSIKSLVRRCIKLRKEEKS</sequence>
<dbReference type="Gene3D" id="3.40.630.30">
    <property type="match status" value="1"/>
</dbReference>
<evidence type="ECO:0000259" key="1">
    <source>
        <dbReference type="Pfam" id="PF13302"/>
    </source>
</evidence>
<gene>
    <name evidence="2" type="ORF">HMPREF1065_00226</name>
</gene>
<dbReference type="GO" id="GO:0016747">
    <property type="term" value="F:acyltransferase activity, transferring groups other than amino-acyl groups"/>
    <property type="evidence" value="ECO:0007669"/>
    <property type="project" value="InterPro"/>
</dbReference>
<accession>I8WTE9</accession>
<name>I8WTE9_9BACT</name>
<proteinExistence type="predicted"/>
<dbReference type="AlphaFoldDB" id="I8WTE9"/>
<evidence type="ECO:0000313" key="3">
    <source>
        <dbReference type="Proteomes" id="UP000004019"/>
    </source>
</evidence>
<dbReference type="HOGENOM" id="CLU_013985_3_2_10"/>
<dbReference type="Pfam" id="PF13302">
    <property type="entry name" value="Acetyltransf_3"/>
    <property type="match status" value="1"/>
</dbReference>
<dbReference type="Proteomes" id="UP000004019">
    <property type="component" value="Unassembled WGS sequence"/>
</dbReference>
<dbReference type="PATRIC" id="fig|997877.3.peg.234"/>
<comment type="caution">
    <text evidence="2">The sequence shown here is derived from an EMBL/GenBank/DDBJ whole genome shotgun (WGS) entry which is preliminary data.</text>
</comment>